<keyword evidence="3" id="KW-1185">Reference proteome</keyword>
<evidence type="ECO:0000313" key="3">
    <source>
        <dbReference type="Proteomes" id="UP000193778"/>
    </source>
</evidence>
<dbReference type="Pfam" id="PF07007">
    <property type="entry name" value="LprI"/>
    <property type="match status" value="1"/>
</dbReference>
<dbReference type="Gene3D" id="1.20.1270.180">
    <property type="match status" value="1"/>
</dbReference>
<protein>
    <recommendedName>
        <fullName evidence="1">Lysozyme inhibitor LprI-like N-terminal domain-containing protein</fullName>
    </recommendedName>
</protein>
<evidence type="ECO:0000259" key="1">
    <source>
        <dbReference type="Pfam" id="PF07007"/>
    </source>
</evidence>
<sequence length="161" mass="17160">MFSAASGLPLRLNFNWGHGCRRGIEGPNAKPVREHTMRYILPFLLFSSAALADPSLECSEANSQVEIGTCVQAVEDQVNRAVEASYGFAMQSAKELDDVTGRTVAQPALEAAQTAWITYRDAQCEAIGASYGGGSGTGIAITSCRVDLGRARVDALLNYAE</sequence>
<name>A0A1X6ZSG6_9RHOB</name>
<evidence type="ECO:0000313" key="2">
    <source>
        <dbReference type="EMBL" id="SLN60380.1"/>
    </source>
</evidence>
<proteinExistence type="predicted"/>
<feature type="domain" description="Lysozyme inhibitor LprI-like N-terminal" evidence="1">
    <location>
        <begin position="58"/>
        <end position="156"/>
    </location>
</feature>
<dbReference type="AlphaFoldDB" id="A0A1X6ZSG6"/>
<dbReference type="EMBL" id="FWFP01000008">
    <property type="protein sequence ID" value="SLN60380.1"/>
    <property type="molecule type" value="Genomic_DNA"/>
</dbReference>
<accession>A0A1X6ZSG6</accession>
<gene>
    <name evidence="2" type="ORF">RUM8411_02967</name>
</gene>
<dbReference type="Proteomes" id="UP000193778">
    <property type="component" value="Unassembled WGS sequence"/>
</dbReference>
<reference evidence="3" key="1">
    <citation type="submission" date="2017-03" db="EMBL/GenBank/DDBJ databases">
        <authorList>
            <person name="Rodrigo-Torres L."/>
            <person name="Arahal R.D."/>
            <person name="Lucena T."/>
        </authorList>
    </citation>
    <scope>NUCLEOTIDE SEQUENCE [LARGE SCALE GENOMIC DNA]</scope>
    <source>
        <strain evidence="3">CECT 8411</strain>
    </source>
</reference>
<organism evidence="2 3">
    <name type="scientific">Ruegeria meonggei</name>
    <dbReference type="NCBI Taxonomy" id="1446476"/>
    <lineage>
        <taxon>Bacteria</taxon>
        <taxon>Pseudomonadati</taxon>
        <taxon>Pseudomonadota</taxon>
        <taxon>Alphaproteobacteria</taxon>
        <taxon>Rhodobacterales</taxon>
        <taxon>Roseobacteraceae</taxon>
        <taxon>Ruegeria</taxon>
    </lineage>
</organism>
<dbReference type="InterPro" id="IPR009739">
    <property type="entry name" value="LprI-like_N"/>
</dbReference>